<keyword evidence="7" id="KW-0325">Glycoprotein</keyword>
<evidence type="ECO:0000256" key="7">
    <source>
        <dbReference type="ARBA" id="ARBA00023180"/>
    </source>
</evidence>
<keyword evidence="4 8" id="KW-0732">Signal</keyword>
<comment type="caution">
    <text evidence="9">The sequence shown here is derived from an EMBL/GenBank/DDBJ whole genome shotgun (WGS) entry which is preliminary data.</text>
</comment>
<dbReference type="InterPro" id="IPR000560">
    <property type="entry name" value="His_Pase_clade-2"/>
</dbReference>
<feature type="signal peptide" evidence="8">
    <location>
        <begin position="1"/>
        <end position="19"/>
    </location>
</feature>
<dbReference type="SUPFAM" id="SSF53254">
    <property type="entry name" value="Phosphoglycerate mutase-like"/>
    <property type="match status" value="1"/>
</dbReference>
<dbReference type="InterPro" id="IPR050645">
    <property type="entry name" value="Histidine_acid_phosphatase"/>
</dbReference>
<evidence type="ECO:0000256" key="1">
    <source>
        <dbReference type="ARBA" id="ARBA00000032"/>
    </source>
</evidence>
<evidence type="ECO:0000256" key="8">
    <source>
        <dbReference type="SAM" id="SignalP"/>
    </source>
</evidence>
<name>A0AAV8VQU1_9CUCU</name>
<keyword evidence="6" id="KW-1015">Disulfide bond</keyword>
<proteinExistence type="inferred from homology"/>
<dbReference type="InterPro" id="IPR029033">
    <property type="entry name" value="His_PPase_superfam"/>
</dbReference>
<comment type="catalytic activity">
    <reaction evidence="1">
        <text>a phosphate monoester + H2O = an alcohol + phosphate</text>
        <dbReference type="Rhea" id="RHEA:15017"/>
        <dbReference type="ChEBI" id="CHEBI:15377"/>
        <dbReference type="ChEBI" id="CHEBI:30879"/>
        <dbReference type="ChEBI" id="CHEBI:43474"/>
        <dbReference type="ChEBI" id="CHEBI:67140"/>
        <dbReference type="EC" id="3.1.3.2"/>
    </reaction>
</comment>
<reference evidence="9 10" key="1">
    <citation type="journal article" date="2023" name="Insect Mol. Biol.">
        <title>Genome sequencing provides insights into the evolution of gene families encoding plant cell wall-degrading enzymes in longhorned beetles.</title>
        <authorList>
            <person name="Shin N.R."/>
            <person name="Okamura Y."/>
            <person name="Kirsch R."/>
            <person name="Pauchet Y."/>
        </authorList>
    </citation>
    <scope>NUCLEOTIDE SEQUENCE [LARGE SCALE GENOMIC DNA]</scope>
    <source>
        <strain evidence="9">EAD_L_NR</strain>
    </source>
</reference>
<dbReference type="Proteomes" id="UP001159042">
    <property type="component" value="Unassembled WGS sequence"/>
</dbReference>
<keyword evidence="5" id="KW-0378">Hydrolase</keyword>
<evidence type="ECO:0000313" key="9">
    <source>
        <dbReference type="EMBL" id="KAJ8916534.1"/>
    </source>
</evidence>
<dbReference type="CDD" id="cd07061">
    <property type="entry name" value="HP_HAP_like"/>
    <property type="match status" value="1"/>
</dbReference>
<dbReference type="Gene3D" id="3.40.50.1240">
    <property type="entry name" value="Phosphoglycerate mutase-like"/>
    <property type="match status" value="1"/>
</dbReference>
<protein>
    <recommendedName>
        <fullName evidence="3">acid phosphatase</fullName>
        <ecNumber evidence="3">3.1.3.2</ecNumber>
    </recommendedName>
</protein>
<sequence>MKPVPAVFALVLIFQYSHGLKDDASDLLAVAVLYRHGDITPTQSFPTDPYFNIDYWPMGFGQLTEKGKLRQYRLGQWLRKRYSDFLPGLYNYSDIYVRSIDSDDALGSAEANLAGLYPPIKIEDAVLPQCVPIHASPTGEDQVLYMTRPCPKFDRLYEEVKQSEYFASINKNYSDFYEEVSNLTGWQIDDVDYFFSLQVALNVYANVAPEYLPSWYQDLDKDKVQYLAGLSYARYSFTPELKRLRVGPFFDYLHHQFNNTVMNEFSYDTSSKFLMMVSHSSTLSSVLNGLGLFDYKQPDFGSALIWEVRKGQDDEYYVSIFYRRNAEEEPELMEIPDCGTNCEYSKYMYKVESVKLDDWDIECQDQE</sequence>
<dbReference type="GO" id="GO:0003993">
    <property type="term" value="F:acid phosphatase activity"/>
    <property type="evidence" value="ECO:0007669"/>
    <property type="project" value="UniProtKB-EC"/>
</dbReference>
<dbReference type="PANTHER" id="PTHR11567">
    <property type="entry name" value="ACID PHOSPHATASE-RELATED"/>
    <property type="match status" value="1"/>
</dbReference>
<dbReference type="Pfam" id="PF00328">
    <property type="entry name" value="His_Phos_2"/>
    <property type="match status" value="1"/>
</dbReference>
<gene>
    <name evidence="9" type="ORF">NQ315_000176</name>
</gene>
<evidence type="ECO:0000256" key="6">
    <source>
        <dbReference type="ARBA" id="ARBA00023157"/>
    </source>
</evidence>
<comment type="similarity">
    <text evidence="2">Belongs to the histidine acid phosphatase family.</text>
</comment>
<evidence type="ECO:0000256" key="3">
    <source>
        <dbReference type="ARBA" id="ARBA00012646"/>
    </source>
</evidence>
<dbReference type="EC" id="3.1.3.2" evidence="3"/>
<feature type="chain" id="PRO_5043687113" description="acid phosphatase" evidence="8">
    <location>
        <begin position="20"/>
        <end position="367"/>
    </location>
</feature>
<evidence type="ECO:0000256" key="5">
    <source>
        <dbReference type="ARBA" id="ARBA00022801"/>
    </source>
</evidence>
<organism evidence="9 10">
    <name type="scientific">Exocentrus adspersus</name>
    <dbReference type="NCBI Taxonomy" id="1586481"/>
    <lineage>
        <taxon>Eukaryota</taxon>
        <taxon>Metazoa</taxon>
        <taxon>Ecdysozoa</taxon>
        <taxon>Arthropoda</taxon>
        <taxon>Hexapoda</taxon>
        <taxon>Insecta</taxon>
        <taxon>Pterygota</taxon>
        <taxon>Neoptera</taxon>
        <taxon>Endopterygota</taxon>
        <taxon>Coleoptera</taxon>
        <taxon>Polyphaga</taxon>
        <taxon>Cucujiformia</taxon>
        <taxon>Chrysomeloidea</taxon>
        <taxon>Cerambycidae</taxon>
        <taxon>Lamiinae</taxon>
        <taxon>Acanthocinini</taxon>
        <taxon>Exocentrus</taxon>
    </lineage>
</organism>
<accession>A0AAV8VQU1</accession>
<evidence type="ECO:0000256" key="2">
    <source>
        <dbReference type="ARBA" id="ARBA00005375"/>
    </source>
</evidence>
<keyword evidence="10" id="KW-1185">Reference proteome</keyword>
<evidence type="ECO:0000313" key="10">
    <source>
        <dbReference type="Proteomes" id="UP001159042"/>
    </source>
</evidence>
<evidence type="ECO:0000256" key="4">
    <source>
        <dbReference type="ARBA" id="ARBA00022729"/>
    </source>
</evidence>
<dbReference type="EMBL" id="JANEYG010000041">
    <property type="protein sequence ID" value="KAJ8916534.1"/>
    <property type="molecule type" value="Genomic_DNA"/>
</dbReference>
<dbReference type="PANTHER" id="PTHR11567:SF211">
    <property type="entry name" value="PROSTATIC ACID PHOSPHATASE"/>
    <property type="match status" value="1"/>
</dbReference>
<dbReference type="AlphaFoldDB" id="A0AAV8VQU1"/>